<proteinExistence type="predicted"/>
<dbReference type="KEGG" id="npz:ACX27_01795"/>
<protein>
    <recommendedName>
        <fullName evidence="3">Glucose-6-phosphate dehydrogenase</fullName>
    </recommendedName>
</protein>
<dbReference type="PATRIC" id="fig|224013.5.peg.437"/>
<dbReference type="RefSeq" id="WP_062287612.1">
    <property type="nucleotide sequence ID" value="NZ_CP012036.1"/>
</dbReference>
<keyword evidence="2" id="KW-1185">Reference proteome</keyword>
<sequence length="99" mass="10743">MSAFSASDLPTTVNTLEKLIVWAGAAFHKINRTTTAVEGTGTPSRIAQFGIYTVESNNTDRVIMRQSLVLDPDYAIDGKPIWENVVATSTDAIPSEFLP</sequence>
<evidence type="ECO:0000313" key="1">
    <source>
        <dbReference type="EMBL" id="ALF51864.1"/>
    </source>
</evidence>
<evidence type="ECO:0008006" key="3">
    <source>
        <dbReference type="Google" id="ProtNLM"/>
    </source>
</evidence>
<dbReference type="AlphaFoldDB" id="A0A0M4TTK0"/>
<dbReference type="STRING" id="224013.ACX27_01795"/>
<gene>
    <name evidence="1" type="ORF">ACX27_01795</name>
</gene>
<dbReference type="OrthoDB" id="516099at2"/>
<evidence type="ECO:0000313" key="2">
    <source>
        <dbReference type="Proteomes" id="UP000062645"/>
    </source>
</evidence>
<accession>A0A0M4TTK0</accession>
<dbReference type="EMBL" id="CP012036">
    <property type="protein sequence ID" value="ALF51864.1"/>
    <property type="molecule type" value="Genomic_DNA"/>
</dbReference>
<reference evidence="1 2" key="2">
    <citation type="journal article" date="2016" name="Genome Announc.">
        <title>Draft Genome Sequence of the N2-Fixing Cyanobacterium Nostoc piscinale CENA21, Isolated from the Brazilian Amazon Floodplain.</title>
        <authorList>
            <person name="Leao T."/>
            <person name="Guimaraes P.I."/>
            <person name="de Melo A.G."/>
            <person name="Ramos R.T."/>
            <person name="Leao P.N."/>
            <person name="Silva A."/>
            <person name="Fiore M.F."/>
            <person name="Schneider M.P."/>
        </authorList>
    </citation>
    <scope>NUCLEOTIDE SEQUENCE [LARGE SCALE GENOMIC DNA]</scope>
    <source>
        <strain evidence="1 2">CENA21</strain>
    </source>
</reference>
<reference evidence="2" key="1">
    <citation type="submission" date="2015-07" db="EMBL/GenBank/DDBJ databases">
        <title>Genome Of Nitrogen-Fixing Cyanobacterium Nostoc piscinale CENA21 From Solimoes/Amazon River Floodplain Sediments And Comparative Genomics To Uncover Biosynthetic Natural Products Potential.</title>
        <authorList>
            <person name="Leao T.F."/>
            <person name="Leao P.N."/>
            <person name="Guimaraes P.I."/>
            <person name="de Melo A.G.C."/>
            <person name="Ramos R.T.J."/>
            <person name="Silva A."/>
            <person name="Fiore M.F."/>
            <person name="Schneider M.P.C."/>
        </authorList>
    </citation>
    <scope>NUCLEOTIDE SEQUENCE [LARGE SCALE GENOMIC DNA]</scope>
    <source>
        <strain evidence="2">CENA21</strain>
    </source>
</reference>
<name>A0A0M4TTK0_9NOSO</name>
<dbReference type="Proteomes" id="UP000062645">
    <property type="component" value="Chromosome"/>
</dbReference>
<organism evidence="1 2">
    <name type="scientific">Nostoc piscinale CENA21</name>
    <dbReference type="NCBI Taxonomy" id="224013"/>
    <lineage>
        <taxon>Bacteria</taxon>
        <taxon>Bacillati</taxon>
        <taxon>Cyanobacteriota</taxon>
        <taxon>Cyanophyceae</taxon>
        <taxon>Nostocales</taxon>
        <taxon>Nostocaceae</taxon>
        <taxon>Nostoc</taxon>
    </lineage>
</organism>